<dbReference type="Proteomes" id="UP000317977">
    <property type="component" value="Unassembled WGS sequence"/>
</dbReference>
<comment type="caution">
    <text evidence="1">The sequence shown here is derived from an EMBL/GenBank/DDBJ whole genome shotgun (WGS) entry which is preliminary data.</text>
</comment>
<organism evidence="1 2">
    <name type="scientific">Rubripirellula reticaptiva</name>
    <dbReference type="NCBI Taxonomy" id="2528013"/>
    <lineage>
        <taxon>Bacteria</taxon>
        <taxon>Pseudomonadati</taxon>
        <taxon>Planctomycetota</taxon>
        <taxon>Planctomycetia</taxon>
        <taxon>Pirellulales</taxon>
        <taxon>Pirellulaceae</taxon>
        <taxon>Rubripirellula</taxon>
    </lineage>
</organism>
<proteinExistence type="predicted"/>
<keyword evidence="2" id="KW-1185">Reference proteome</keyword>
<sequence length="124" mass="13649">MNFHAGEQAIDVVGLRRITAKQSVIAKDPNIAELRYCFVRRLRHVLGIGQTLRDAGIEQLGKFVIVEPKQLAIETGLLEFADFDGQQVPIPFGVLAGSVIGDPICLDRFGFKVRCDVNGHFGQT</sequence>
<name>A0A5C6EH55_9BACT</name>
<accession>A0A5C6EH55</accession>
<protein>
    <submittedName>
        <fullName evidence="1">Uncharacterized protein</fullName>
    </submittedName>
</protein>
<reference evidence="1 2" key="1">
    <citation type="submission" date="2019-02" db="EMBL/GenBank/DDBJ databases">
        <title>Deep-cultivation of Planctomycetes and their phenomic and genomic characterization uncovers novel biology.</title>
        <authorList>
            <person name="Wiegand S."/>
            <person name="Jogler M."/>
            <person name="Boedeker C."/>
            <person name="Pinto D."/>
            <person name="Vollmers J."/>
            <person name="Rivas-Marin E."/>
            <person name="Kohn T."/>
            <person name="Peeters S.H."/>
            <person name="Heuer A."/>
            <person name="Rast P."/>
            <person name="Oberbeckmann S."/>
            <person name="Bunk B."/>
            <person name="Jeske O."/>
            <person name="Meyerdierks A."/>
            <person name="Storesund J.E."/>
            <person name="Kallscheuer N."/>
            <person name="Luecker S."/>
            <person name="Lage O.M."/>
            <person name="Pohl T."/>
            <person name="Merkel B.J."/>
            <person name="Hornburger P."/>
            <person name="Mueller R.-W."/>
            <person name="Bruemmer F."/>
            <person name="Labrenz M."/>
            <person name="Spormann A.M."/>
            <person name="Op Den Camp H."/>
            <person name="Overmann J."/>
            <person name="Amann R."/>
            <person name="Jetten M.S.M."/>
            <person name="Mascher T."/>
            <person name="Medema M.H."/>
            <person name="Devos D.P."/>
            <person name="Kaster A.-K."/>
            <person name="Ovreas L."/>
            <person name="Rohde M."/>
            <person name="Galperin M.Y."/>
            <person name="Jogler C."/>
        </authorList>
    </citation>
    <scope>NUCLEOTIDE SEQUENCE [LARGE SCALE GENOMIC DNA]</scope>
    <source>
        <strain evidence="1 2">Poly59</strain>
    </source>
</reference>
<dbReference type="AlphaFoldDB" id="A0A5C6EH55"/>
<dbReference type="EMBL" id="SJPX01000006">
    <property type="protein sequence ID" value="TWU46569.1"/>
    <property type="molecule type" value="Genomic_DNA"/>
</dbReference>
<evidence type="ECO:0000313" key="1">
    <source>
        <dbReference type="EMBL" id="TWU46569.1"/>
    </source>
</evidence>
<evidence type="ECO:0000313" key="2">
    <source>
        <dbReference type="Proteomes" id="UP000317977"/>
    </source>
</evidence>
<gene>
    <name evidence="1" type="ORF">Poly59_55420</name>
</gene>